<keyword evidence="2" id="KW-1185">Reference proteome</keyword>
<gene>
    <name evidence="1" type="ORF">A1O5_11618</name>
</gene>
<evidence type="ECO:0000313" key="1">
    <source>
        <dbReference type="EMBL" id="EXJ63297.1"/>
    </source>
</evidence>
<dbReference type="HOGENOM" id="CLU_1815615_0_0_1"/>
<dbReference type="Proteomes" id="UP000019471">
    <property type="component" value="Unassembled WGS sequence"/>
</dbReference>
<evidence type="ECO:0000313" key="2">
    <source>
        <dbReference type="Proteomes" id="UP000019471"/>
    </source>
</evidence>
<reference evidence="1 2" key="1">
    <citation type="submission" date="2013-03" db="EMBL/GenBank/DDBJ databases">
        <title>The Genome Sequence of Cladophialophora psammophila CBS 110553.</title>
        <authorList>
            <consortium name="The Broad Institute Genomics Platform"/>
            <person name="Cuomo C."/>
            <person name="de Hoog S."/>
            <person name="Gorbushina A."/>
            <person name="Walker B."/>
            <person name="Young S.K."/>
            <person name="Zeng Q."/>
            <person name="Gargeya S."/>
            <person name="Fitzgerald M."/>
            <person name="Haas B."/>
            <person name="Abouelleil A."/>
            <person name="Allen A.W."/>
            <person name="Alvarado L."/>
            <person name="Arachchi H.M."/>
            <person name="Berlin A.M."/>
            <person name="Chapman S.B."/>
            <person name="Gainer-Dewar J."/>
            <person name="Goldberg J."/>
            <person name="Griggs A."/>
            <person name="Gujja S."/>
            <person name="Hansen M."/>
            <person name="Howarth C."/>
            <person name="Imamovic A."/>
            <person name="Ireland A."/>
            <person name="Larimer J."/>
            <person name="McCowan C."/>
            <person name="Murphy C."/>
            <person name="Pearson M."/>
            <person name="Poon T.W."/>
            <person name="Priest M."/>
            <person name="Roberts A."/>
            <person name="Saif S."/>
            <person name="Shea T."/>
            <person name="Sisk P."/>
            <person name="Sykes S."/>
            <person name="Wortman J."/>
            <person name="Nusbaum C."/>
            <person name="Birren B."/>
        </authorList>
    </citation>
    <scope>NUCLEOTIDE SEQUENCE [LARGE SCALE GENOMIC DNA]</scope>
    <source>
        <strain evidence="1 2">CBS 110553</strain>
    </source>
</reference>
<name>W9W5F0_9EURO</name>
<sequence>MPLSLACMEKLKDLKVRSFLRQKVSSNGLTFRLKAIKQSRKTAWDTISSRKHEVLQVYPGQKDYSDLMLIGRLTAGLKNGNEVVTDFIAQIHFQGDTSKDPKGTLYKVWGCTLDKSNADLNQLKRIGQAQELERRATSNTIT</sequence>
<organism evidence="1 2">
    <name type="scientific">Cladophialophora psammophila CBS 110553</name>
    <dbReference type="NCBI Taxonomy" id="1182543"/>
    <lineage>
        <taxon>Eukaryota</taxon>
        <taxon>Fungi</taxon>
        <taxon>Dikarya</taxon>
        <taxon>Ascomycota</taxon>
        <taxon>Pezizomycotina</taxon>
        <taxon>Eurotiomycetes</taxon>
        <taxon>Chaetothyriomycetidae</taxon>
        <taxon>Chaetothyriales</taxon>
        <taxon>Herpotrichiellaceae</taxon>
        <taxon>Cladophialophora</taxon>
    </lineage>
</organism>
<dbReference type="OrthoDB" id="3468019at2759"/>
<proteinExistence type="predicted"/>
<dbReference type="EMBL" id="AMGX01000027">
    <property type="protein sequence ID" value="EXJ63297.1"/>
    <property type="molecule type" value="Genomic_DNA"/>
</dbReference>
<dbReference type="AlphaFoldDB" id="W9W5F0"/>
<dbReference type="RefSeq" id="XP_007750380.1">
    <property type="nucleotide sequence ID" value="XM_007752190.1"/>
</dbReference>
<accession>W9W5F0</accession>
<protein>
    <submittedName>
        <fullName evidence="1">Uncharacterized protein</fullName>
    </submittedName>
</protein>
<comment type="caution">
    <text evidence="1">The sequence shown here is derived from an EMBL/GenBank/DDBJ whole genome shotgun (WGS) entry which is preliminary data.</text>
</comment>
<dbReference type="GeneID" id="19196307"/>